<name>A0A7I7T646_9MYCO</name>
<dbReference type="PANTHER" id="PTHR45138:SF9">
    <property type="entry name" value="DIGUANYLATE CYCLASE DGCM-RELATED"/>
    <property type="match status" value="1"/>
</dbReference>
<dbReference type="InterPro" id="IPR050469">
    <property type="entry name" value="Diguanylate_Cyclase"/>
</dbReference>
<accession>A0A7I7T646</accession>
<dbReference type="GO" id="GO:0005886">
    <property type="term" value="C:plasma membrane"/>
    <property type="evidence" value="ECO:0007669"/>
    <property type="project" value="TreeGrafter"/>
</dbReference>
<protein>
    <recommendedName>
        <fullName evidence="2">GGDEF domain-containing protein</fullName>
    </recommendedName>
</protein>
<dbReference type="InterPro" id="IPR000160">
    <property type="entry name" value="GGDEF_dom"/>
</dbReference>
<dbReference type="InterPro" id="IPR029787">
    <property type="entry name" value="Nucleotide_cyclase"/>
</dbReference>
<keyword evidence="1" id="KW-1133">Transmembrane helix</keyword>
<dbReference type="SMART" id="SM00267">
    <property type="entry name" value="GGDEF"/>
    <property type="match status" value="1"/>
</dbReference>
<dbReference type="InterPro" id="IPR043128">
    <property type="entry name" value="Rev_trsase/Diguanyl_cyclase"/>
</dbReference>
<feature type="transmembrane region" description="Helical" evidence="1">
    <location>
        <begin position="131"/>
        <end position="148"/>
    </location>
</feature>
<feature type="transmembrane region" description="Helical" evidence="1">
    <location>
        <begin position="78"/>
        <end position="96"/>
    </location>
</feature>
<dbReference type="PROSITE" id="PS50887">
    <property type="entry name" value="GGDEF"/>
    <property type="match status" value="1"/>
</dbReference>
<gene>
    <name evidence="3" type="ORF">MHEL_24960</name>
</gene>
<dbReference type="PANTHER" id="PTHR45138">
    <property type="entry name" value="REGULATORY COMPONENTS OF SENSORY TRANSDUCTION SYSTEM"/>
    <property type="match status" value="1"/>
</dbReference>
<sequence>MQETANGGTALPAYSRRFAVFGPHLRNWWSGPVDYAAQVHYFTQREISAPIKLLIGVGTAINGVISLLVLLPSAHTPAARGVVAMFAVLQLFWGWVWCYRPWPSRRTSLAFVISADIGIAAVAVLDASWLLGLFGFNAFAMISVYLMFFDGPKTLVVHALWILLATAAFAVHASILNNFDEVAFTAKTLASVAPVVATPLGIQLGIWALRNEANASVIDPLTGVLNRRGLHLHIGDLWRDVTPTDAEVAVMVIDLDRFKHINDTFGHTVGDEVLIRSARRITRVVSSSALVARTGGEEFVVVDLAGPGQAKRSADRIRNAIAAPSDHAITASVGVTSVVIAHFTAAGTDPVPLLETIVERADYAMFDAKRNGGNATIHISPVDEGESAKP</sequence>
<dbReference type="GO" id="GO:0043709">
    <property type="term" value="P:cell adhesion involved in single-species biofilm formation"/>
    <property type="evidence" value="ECO:0007669"/>
    <property type="project" value="TreeGrafter"/>
</dbReference>
<evidence type="ECO:0000259" key="2">
    <source>
        <dbReference type="PROSITE" id="PS50887"/>
    </source>
</evidence>
<dbReference type="NCBIfam" id="TIGR00254">
    <property type="entry name" value="GGDEF"/>
    <property type="match status" value="1"/>
</dbReference>
<evidence type="ECO:0000256" key="1">
    <source>
        <dbReference type="SAM" id="Phobius"/>
    </source>
</evidence>
<dbReference type="GO" id="GO:1902201">
    <property type="term" value="P:negative regulation of bacterial-type flagellum-dependent cell motility"/>
    <property type="evidence" value="ECO:0007669"/>
    <property type="project" value="TreeGrafter"/>
</dbReference>
<dbReference type="Proteomes" id="UP000467148">
    <property type="component" value="Chromosome"/>
</dbReference>
<dbReference type="Pfam" id="PF00990">
    <property type="entry name" value="GGDEF"/>
    <property type="match status" value="1"/>
</dbReference>
<dbReference type="Gene3D" id="3.30.70.270">
    <property type="match status" value="1"/>
</dbReference>
<dbReference type="GO" id="GO:0052621">
    <property type="term" value="F:diguanylate cyclase activity"/>
    <property type="evidence" value="ECO:0007669"/>
    <property type="project" value="TreeGrafter"/>
</dbReference>
<feature type="domain" description="GGDEF" evidence="2">
    <location>
        <begin position="246"/>
        <end position="381"/>
    </location>
</feature>
<dbReference type="AlphaFoldDB" id="A0A7I7T646"/>
<evidence type="ECO:0000313" key="4">
    <source>
        <dbReference type="Proteomes" id="UP000467148"/>
    </source>
</evidence>
<feature type="transmembrane region" description="Helical" evidence="1">
    <location>
        <begin position="53"/>
        <end position="72"/>
    </location>
</feature>
<keyword evidence="1" id="KW-0812">Transmembrane</keyword>
<dbReference type="SUPFAM" id="SSF55073">
    <property type="entry name" value="Nucleotide cyclase"/>
    <property type="match status" value="1"/>
</dbReference>
<dbReference type="KEGG" id="mhev:MHEL_24960"/>
<feature type="transmembrane region" description="Helical" evidence="1">
    <location>
        <begin position="155"/>
        <end position="176"/>
    </location>
</feature>
<evidence type="ECO:0000313" key="3">
    <source>
        <dbReference type="EMBL" id="BBY64253.1"/>
    </source>
</evidence>
<feature type="transmembrane region" description="Helical" evidence="1">
    <location>
        <begin position="188"/>
        <end position="209"/>
    </location>
</feature>
<dbReference type="CDD" id="cd01949">
    <property type="entry name" value="GGDEF"/>
    <property type="match status" value="1"/>
</dbReference>
<keyword evidence="1" id="KW-0472">Membrane</keyword>
<keyword evidence="4" id="KW-1185">Reference proteome</keyword>
<reference evidence="3 4" key="1">
    <citation type="journal article" date="2019" name="Emerg. Microbes Infect.">
        <title>Comprehensive subspecies identification of 175 nontuberculous mycobacteria species based on 7547 genomic profiles.</title>
        <authorList>
            <person name="Matsumoto Y."/>
            <person name="Kinjo T."/>
            <person name="Motooka D."/>
            <person name="Nabeya D."/>
            <person name="Jung N."/>
            <person name="Uechi K."/>
            <person name="Horii T."/>
            <person name="Iida T."/>
            <person name="Fujita J."/>
            <person name="Nakamura S."/>
        </authorList>
    </citation>
    <scope>NUCLEOTIDE SEQUENCE [LARGE SCALE GENOMIC DNA]</scope>
    <source>
        <strain evidence="3 4">JCM 30396</strain>
    </source>
</reference>
<organism evidence="3 4">
    <name type="scientific">Mycolicibacterium helvum</name>
    <dbReference type="NCBI Taxonomy" id="1534349"/>
    <lineage>
        <taxon>Bacteria</taxon>
        <taxon>Bacillati</taxon>
        <taxon>Actinomycetota</taxon>
        <taxon>Actinomycetes</taxon>
        <taxon>Mycobacteriales</taxon>
        <taxon>Mycobacteriaceae</taxon>
        <taxon>Mycolicibacterium</taxon>
    </lineage>
</organism>
<proteinExistence type="predicted"/>
<dbReference type="EMBL" id="AP022596">
    <property type="protein sequence ID" value="BBY64253.1"/>
    <property type="molecule type" value="Genomic_DNA"/>
</dbReference>
<dbReference type="RefSeq" id="WP_246227887.1">
    <property type="nucleotide sequence ID" value="NZ_AP022596.1"/>
</dbReference>